<feature type="region of interest" description="Disordered" evidence="1">
    <location>
        <begin position="76"/>
        <end position="99"/>
    </location>
</feature>
<dbReference type="AlphaFoldDB" id="A0A7Y9E7T5"/>
<dbReference type="Gene3D" id="6.10.250.660">
    <property type="match status" value="1"/>
</dbReference>
<name>A0A7Y9E7T5_9ACTN</name>
<feature type="compositionally biased region" description="Basic and acidic residues" evidence="1">
    <location>
        <begin position="83"/>
        <end position="99"/>
    </location>
</feature>
<dbReference type="InterPro" id="IPR019933">
    <property type="entry name" value="DivIVA_domain"/>
</dbReference>
<comment type="caution">
    <text evidence="2">The sequence shown here is derived from an EMBL/GenBank/DDBJ whole genome shotgun (WGS) entry which is preliminary data.</text>
</comment>
<dbReference type="EMBL" id="JACCBG010000001">
    <property type="protein sequence ID" value="NYD42814.1"/>
    <property type="molecule type" value="Genomic_DNA"/>
</dbReference>
<organism evidence="2 3">
    <name type="scientific">Nocardioides panaciterrulae</name>
    <dbReference type="NCBI Taxonomy" id="661492"/>
    <lineage>
        <taxon>Bacteria</taxon>
        <taxon>Bacillati</taxon>
        <taxon>Actinomycetota</taxon>
        <taxon>Actinomycetes</taxon>
        <taxon>Propionibacteriales</taxon>
        <taxon>Nocardioidaceae</taxon>
        <taxon>Nocardioides</taxon>
    </lineage>
</organism>
<accession>A0A7Y9E7T5</accession>
<evidence type="ECO:0000313" key="3">
    <source>
        <dbReference type="Proteomes" id="UP000535511"/>
    </source>
</evidence>
<dbReference type="Proteomes" id="UP000535511">
    <property type="component" value="Unassembled WGS sequence"/>
</dbReference>
<dbReference type="NCBIfam" id="TIGR03544">
    <property type="entry name" value="DivI1A_domain"/>
    <property type="match status" value="1"/>
</dbReference>
<proteinExistence type="predicted"/>
<reference evidence="2 3" key="1">
    <citation type="submission" date="2020-07" db="EMBL/GenBank/DDBJ databases">
        <title>Sequencing the genomes of 1000 actinobacteria strains.</title>
        <authorList>
            <person name="Klenk H.-P."/>
        </authorList>
    </citation>
    <scope>NUCLEOTIDE SEQUENCE [LARGE SCALE GENOMIC DNA]</scope>
    <source>
        <strain evidence="2 3">DSM 21350</strain>
    </source>
</reference>
<keyword evidence="3" id="KW-1185">Reference proteome</keyword>
<sequence>MTWVFAILIVLVLGGVAVVAAGRGTPMAEVYDDRPDATVPAGGPLRAEDLRRVRFSVALRGYRMSEVDALLDRLASQLEGPADGERPVDGEGRGDEDAG</sequence>
<evidence type="ECO:0000313" key="2">
    <source>
        <dbReference type="EMBL" id="NYD42814.1"/>
    </source>
</evidence>
<gene>
    <name evidence="2" type="ORF">BJZ21_002897</name>
</gene>
<protein>
    <submittedName>
        <fullName evidence="2">DivIVA domain-containing protein</fullName>
    </submittedName>
</protein>
<evidence type="ECO:0000256" key="1">
    <source>
        <dbReference type="SAM" id="MobiDB-lite"/>
    </source>
</evidence>